<proteinExistence type="inferred from homology"/>
<keyword evidence="4" id="KW-0997">Cell inner membrane</keyword>
<dbReference type="InterPro" id="IPR000297">
    <property type="entry name" value="PPIase_PpiC"/>
</dbReference>
<evidence type="ECO:0000256" key="13">
    <source>
        <dbReference type="ARBA" id="ARBA00042775"/>
    </source>
</evidence>
<comment type="similarity">
    <text evidence="11">Belongs to the PpiD chaperone family.</text>
</comment>
<evidence type="ECO:0000259" key="15">
    <source>
        <dbReference type="Pfam" id="PF13145"/>
    </source>
</evidence>
<dbReference type="OrthoDB" id="9768393at2"/>
<evidence type="ECO:0000256" key="5">
    <source>
        <dbReference type="ARBA" id="ARBA00022692"/>
    </source>
</evidence>
<feature type="domain" description="PpiC" evidence="15">
    <location>
        <begin position="293"/>
        <end position="410"/>
    </location>
</feature>
<dbReference type="PANTHER" id="PTHR47529:SF1">
    <property type="entry name" value="PERIPLASMIC CHAPERONE PPID"/>
    <property type="match status" value="1"/>
</dbReference>
<dbReference type="GO" id="GO:0003755">
    <property type="term" value="F:peptidyl-prolyl cis-trans isomerase activity"/>
    <property type="evidence" value="ECO:0007669"/>
    <property type="project" value="InterPro"/>
</dbReference>
<evidence type="ECO:0000313" key="16">
    <source>
        <dbReference type="EMBL" id="OYQ32855.1"/>
    </source>
</evidence>
<comment type="caution">
    <text evidence="16">The sequence shown here is derived from an EMBL/GenBank/DDBJ whole genome shotgun (WGS) entry which is preliminary data.</text>
</comment>
<dbReference type="SUPFAM" id="SSF109998">
    <property type="entry name" value="Triger factor/SurA peptide-binding domain-like"/>
    <property type="match status" value="1"/>
</dbReference>
<evidence type="ECO:0000256" key="3">
    <source>
        <dbReference type="ARBA" id="ARBA00022475"/>
    </source>
</evidence>
<evidence type="ECO:0000256" key="6">
    <source>
        <dbReference type="ARBA" id="ARBA00022989"/>
    </source>
</evidence>
<evidence type="ECO:0000256" key="7">
    <source>
        <dbReference type="ARBA" id="ARBA00023136"/>
    </source>
</evidence>
<keyword evidence="3" id="KW-1003">Cell membrane</keyword>
<keyword evidence="8" id="KW-0143">Chaperone</keyword>
<reference evidence="16 17" key="1">
    <citation type="submission" date="2017-07" db="EMBL/GenBank/DDBJ databases">
        <title>Niveispirillum cyanobacteriorum sp. nov., isolated from cyanobacterial aggregates in a eutrophic lake.</title>
        <authorList>
            <person name="Cai H."/>
        </authorList>
    </citation>
    <scope>NUCLEOTIDE SEQUENCE [LARGE SCALE GENOMIC DNA]</scope>
    <source>
        <strain evidence="17">TH1-14</strain>
    </source>
</reference>
<keyword evidence="6 14" id="KW-1133">Transmembrane helix</keyword>
<dbReference type="Gene3D" id="1.10.4030.10">
    <property type="entry name" value="Porin chaperone SurA, peptide-binding domain"/>
    <property type="match status" value="1"/>
</dbReference>
<dbReference type="Pfam" id="PF13624">
    <property type="entry name" value="SurA_N_3"/>
    <property type="match status" value="1"/>
</dbReference>
<sequence>MAPARPPDLPHGCSFPMMPRFPGCGPAVPSAVPRIVPHPFDGTSSVPMLQIIRSTAGSWVVKILFVALIISFAVWGIGDVTKGVQTGVAKVGDRSITPLELDQAYRTEFNRMRQMIGPEFSEEQANQFGLRDRALEQLVQKELLALAAEDLGLRVADETVRQEVLKVPAFKDSFGNFDANLMRALLQQNGLTEAGFVEDVRNDMARSDMIGAVTAGANASKTLAEALYRYRFEGRTFEIVTIPYNAMPAAPSPDQATLEAFHKEKAIRYTAPEYRTLNVALIEAANLTKDIEVTEELLKEYYDAHAGDYITPEKRSITQAVFPNKEAAEKALADVTAGQAVEAVARAVGVEAVTLEDVLKDGLPTELAEPAFATPEGASGGPVESAFGFHIFTVTKVQPGGERKLEEVKEEVATKVRQDKAIEKLFELSTKLEDELAGGTPLAEAAQTVGARIVKLDSIDNRGADKTGTVQGTGLPAFDKIVASGFTVADGQTGSVEEAGSDAFFAVQVESVIPATLKPLDDVKSIVLGDWQAEQKQIAARKKAEEVAEKMKAGAAAKDAALGVPGALAQNIDPLMRVGAPSALIPPAAVQTLFSGAIGNVTTADKPTGVVVAKLTGIIPADPANPLAAGQLAQLADATGQAMQDELILQYLAALRAHSGVTINQNLINQLYRTTQE</sequence>
<feature type="transmembrane region" description="Helical" evidence="14">
    <location>
        <begin position="59"/>
        <end position="78"/>
    </location>
</feature>
<keyword evidence="5 14" id="KW-0812">Transmembrane</keyword>
<evidence type="ECO:0000256" key="8">
    <source>
        <dbReference type="ARBA" id="ARBA00023186"/>
    </source>
</evidence>
<dbReference type="PANTHER" id="PTHR47529">
    <property type="entry name" value="PEPTIDYL-PROLYL CIS-TRANS ISOMERASE D"/>
    <property type="match status" value="1"/>
</dbReference>
<evidence type="ECO:0000256" key="2">
    <source>
        <dbReference type="ARBA" id="ARBA00018370"/>
    </source>
</evidence>
<evidence type="ECO:0000256" key="9">
    <source>
        <dbReference type="ARBA" id="ARBA00030642"/>
    </source>
</evidence>
<evidence type="ECO:0000256" key="1">
    <source>
        <dbReference type="ARBA" id="ARBA00004382"/>
    </source>
</evidence>
<dbReference type="InterPro" id="IPR046357">
    <property type="entry name" value="PPIase_dom_sf"/>
</dbReference>
<organism evidence="16 17">
    <name type="scientific">Niveispirillum lacus</name>
    <dbReference type="NCBI Taxonomy" id="1981099"/>
    <lineage>
        <taxon>Bacteria</taxon>
        <taxon>Pseudomonadati</taxon>
        <taxon>Pseudomonadota</taxon>
        <taxon>Alphaproteobacteria</taxon>
        <taxon>Rhodospirillales</taxon>
        <taxon>Azospirillaceae</taxon>
        <taxon>Niveispirillum</taxon>
    </lineage>
</organism>
<evidence type="ECO:0000256" key="12">
    <source>
        <dbReference type="ARBA" id="ARBA00040743"/>
    </source>
</evidence>
<dbReference type="InterPro" id="IPR052029">
    <property type="entry name" value="PpiD_chaperone"/>
</dbReference>
<dbReference type="SUPFAM" id="SSF54534">
    <property type="entry name" value="FKBP-like"/>
    <property type="match status" value="1"/>
</dbReference>
<comment type="subcellular location">
    <subcellularLocation>
        <location evidence="1">Cell inner membrane</location>
        <topology evidence="1">Single-pass type II membrane protein</topology>
        <orientation evidence="1">Periplasmic side</orientation>
    </subcellularLocation>
</comment>
<protein>
    <recommendedName>
        <fullName evidence="2">Parvulin-like PPIase</fullName>
    </recommendedName>
    <alternativeName>
        <fullName evidence="9">Peptidyl-prolyl cis-trans isomerase plp</fullName>
    </alternativeName>
    <alternativeName>
        <fullName evidence="12">Periplasmic chaperone PpiD</fullName>
    </alternativeName>
    <alternativeName>
        <fullName evidence="13">Periplasmic folding chaperone</fullName>
    </alternativeName>
    <alternativeName>
        <fullName evidence="10">Rotamase plp</fullName>
    </alternativeName>
</protein>
<evidence type="ECO:0000256" key="11">
    <source>
        <dbReference type="ARBA" id="ARBA00038408"/>
    </source>
</evidence>
<dbReference type="GO" id="GO:0005886">
    <property type="term" value="C:plasma membrane"/>
    <property type="evidence" value="ECO:0007669"/>
    <property type="project" value="UniProtKB-SubCell"/>
</dbReference>
<dbReference type="Pfam" id="PF13145">
    <property type="entry name" value="Rotamase_2"/>
    <property type="match status" value="1"/>
</dbReference>
<keyword evidence="17" id="KW-1185">Reference proteome</keyword>
<dbReference type="InterPro" id="IPR027304">
    <property type="entry name" value="Trigger_fact/SurA_dom_sf"/>
</dbReference>
<evidence type="ECO:0000313" key="17">
    <source>
        <dbReference type="Proteomes" id="UP000216998"/>
    </source>
</evidence>
<gene>
    <name evidence="16" type="ORF">CHU95_19135</name>
</gene>
<name>A0A255YW26_9PROT</name>
<evidence type="ECO:0000256" key="4">
    <source>
        <dbReference type="ARBA" id="ARBA00022519"/>
    </source>
</evidence>
<keyword evidence="7 14" id="KW-0472">Membrane</keyword>
<dbReference type="Proteomes" id="UP000216998">
    <property type="component" value="Unassembled WGS sequence"/>
</dbReference>
<dbReference type="EMBL" id="NOXU01000031">
    <property type="protein sequence ID" value="OYQ32855.1"/>
    <property type="molecule type" value="Genomic_DNA"/>
</dbReference>
<evidence type="ECO:0000256" key="10">
    <source>
        <dbReference type="ARBA" id="ARBA00031484"/>
    </source>
</evidence>
<dbReference type="Gene3D" id="3.10.50.40">
    <property type="match status" value="1"/>
</dbReference>
<dbReference type="AlphaFoldDB" id="A0A255YW26"/>
<evidence type="ECO:0000256" key="14">
    <source>
        <dbReference type="SAM" id="Phobius"/>
    </source>
</evidence>
<accession>A0A255YW26</accession>